<dbReference type="Proteomes" id="UP001213000">
    <property type="component" value="Unassembled WGS sequence"/>
</dbReference>
<evidence type="ECO:0000256" key="1">
    <source>
        <dbReference type="ARBA" id="ARBA00004651"/>
    </source>
</evidence>
<evidence type="ECO:0000256" key="4">
    <source>
        <dbReference type="ARBA" id="ARBA00022989"/>
    </source>
</evidence>
<dbReference type="AlphaFoldDB" id="A0AAD5VTI4"/>
<comment type="subcellular location">
    <subcellularLocation>
        <location evidence="1">Cell membrane</location>
        <topology evidence="1">Multi-pass membrane protein</topology>
    </subcellularLocation>
</comment>
<comment type="caution">
    <text evidence="9">The sequence shown here is derived from an EMBL/GenBank/DDBJ whole genome shotgun (WGS) entry which is preliminary data.</text>
</comment>
<reference evidence="9" key="1">
    <citation type="submission" date="2022-07" db="EMBL/GenBank/DDBJ databases">
        <title>Genome Sequence of Leucocoprinus birnbaumii.</title>
        <authorList>
            <person name="Buettner E."/>
        </authorList>
    </citation>
    <scope>NUCLEOTIDE SEQUENCE</scope>
    <source>
        <strain evidence="9">VT141</strain>
    </source>
</reference>
<dbReference type="PANTHER" id="PTHR34187">
    <property type="entry name" value="FGR18P"/>
    <property type="match status" value="1"/>
</dbReference>
<dbReference type="GO" id="GO:0005886">
    <property type="term" value="C:plasma membrane"/>
    <property type="evidence" value="ECO:0007669"/>
    <property type="project" value="UniProtKB-SubCell"/>
</dbReference>
<evidence type="ECO:0000313" key="10">
    <source>
        <dbReference type="Proteomes" id="UP001213000"/>
    </source>
</evidence>
<evidence type="ECO:0000256" key="2">
    <source>
        <dbReference type="ARBA" id="ARBA00022475"/>
    </source>
</evidence>
<keyword evidence="10" id="KW-1185">Reference proteome</keyword>
<feature type="compositionally biased region" description="Acidic residues" evidence="6">
    <location>
        <begin position="54"/>
        <end position="66"/>
    </location>
</feature>
<evidence type="ECO:0000313" key="9">
    <source>
        <dbReference type="EMBL" id="KAJ3568376.1"/>
    </source>
</evidence>
<feature type="domain" description="DUF202" evidence="8">
    <location>
        <begin position="125"/>
        <end position="196"/>
    </location>
</feature>
<dbReference type="EMBL" id="JANIEX010000349">
    <property type="protein sequence ID" value="KAJ3568376.1"/>
    <property type="molecule type" value="Genomic_DNA"/>
</dbReference>
<organism evidence="9 10">
    <name type="scientific">Leucocoprinus birnbaumii</name>
    <dbReference type="NCBI Taxonomy" id="56174"/>
    <lineage>
        <taxon>Eukaryota</taxon>
        <taxon>Fungi</taxon>
        <taxon>Dikarya</taxon>
        <taxon>Basidiomycota</taxon>
        <taxon>Agaricomycotina</taxon>
        <taxon>Agaricomycetes</taxon>
        <taxon>Agaricomycetidae</taxon>
        <taxon>Agaricales</taxon>
        <taxon>Agaricineae</taxon>
        <taxon>Agaricaceae</taxon>
        <taxon>Leucocoprinus</taxon>
    </lineage>
</organism>
<feature type="transmembrane region" description="Helical" evidence="7">
    <location>
        <begin position="206"/>
        <end position="230"/>
    </location>
</feature>
<keyword evidence="3 7" id="KW-0812">Transmembrane</keyword>
<sequence length="237" mass="26100">MTTLCEEHLETGIGSPGRSRQSTPLLYDKSRSISYGSNSSGDTVGRCRVRADPSPEETDSGEEQEQEERRLLVKSREDQRQAVAEPKSWLETFIVLPLHRLCSILTGGNPDEVSLRLQNTGSVARDHLALERTFLSYTRTSLAIASGGVALIQLFNTTNEANTDRIEKYARPLGAGLVIMGLVVLGTGLSRFFVVQASLVQGMYPVTRLMPIFIAITLALLVTAVFWLLLTGRLEFD</sequence>
<dbReference type="PANTHER" id="PTHR34187:SF2">
    <property type="entry name" value="DUF202 DOMAIN-CONTAINING PROTEIN"/>
    <property type="match status" value="1"/>
</dbReference>
<evidence type="ECO:0000256" key="3">
    <source>
        <dbReference type="ARBA" id="ARBA00022692"/>
    </source>
</evidence>
<evidence type="ECO:0000259" key="8">
    <source>
        <dbReference type="Pfam" id="PF02656"/>
    </source>
</evidence>
<feature type="region of interest" description="Disordered" evidence="6">
    <location>
        <begin position="9"/>
        <end position="67"/>
    </location>
</feature>
<keyword evidence="4 7" id="KW-1133">Transmembrane helix</keyword>
<dbReference type="InterPro" id="IPR052053">
    <property type="entry name" value="IM_YidH-like"/>
</dbReference>
<evidence type="ECO:0000256" key="6">
    <source>
        <dbReference type="SAM" id="MobiDB-lite"/>
    </source>
</evidence>
<evidence type="ECO:0000256" key="7">
    <source>
        <dbReference type="SAM" id="Phobius"/>
    </source>
</evidence>
<name>A0AAD5VTI4_9AGAR</name>
<proteinExistence type="predicted"/>
<dbReference type="Pfam" id="PF02656">
    <property type="entry name" value="DUF202"/>
    <property type="match status" value="1"/>
</dbReference>
<evidence type="ECO:0000256" key="5">
    <source>
        <dbReference type="ARBA" id="ARBA00023136"/>
    </source>
</evidence>
<protein>
    <recommendedName>
        <fullName evidence="8">DUF202 domain-containing protein</fullName>
    </recommendedName>
</protein>
<keyword evidence="2" id="KW-1003">Cell membrane</keyword>
<dbReference type="InterPro" id="IPR003807">
    <property type="entry name" value="DUF202"/>
</dbReference>
<accession>A0AAD5VTI4</accession>
<keyword evidence="5 7" id="KW-0472">Membrane</keyword>
<feature type="transmembrane region" description="Helical" evidence="7">
    <location>
        <begin position="175"/>
        <end position="194"/>
    </location>
</feature>
<gene>
    <name evidence="9" type="ORF">NP233_g5756</name>
</gene>